<dbReference type="PANTHER" id="PTHR33112">
    <property type="entry name" value="DOMAIN PROTEIN, PUTATIVE-RELATED"/>
    <property type="match status" value="1"/>
</dbReference>
<sequence length="690" mass="78308">MTLCDICKALPLDKLPPIPPHIRDGYLTGYPHIQQFYSWGQEDKGFLYHQSVEALQRAATDLNCGLCSLVLDQVLQVQAELEQANESYPFAWPLWEFWLVKRPAGGHGFWVMTFTNDIKRGEARLVASIGLCVRDGDPLQAVIRGRPVEQQRGTSTAIRRVRNWLNECDKHSECLPTEPVLPSRVIDVGNEAGNPYVSVHETRDRTVEQYVALSYCWGKAPQFTTTKSTLQDRKRCIVVSHLPKTHQDAIRLTQELGIRYIWIDSICIIQDDKEDWEHESANMHSVYANASLTIAASNGDDSHKGLFTKIPTRTYVQIDYALGGINGQALAFSCPLQGEAFCIETDREKKGARFPIFLDYITLPEEPLSGRGWTLQERVLSRRTLHYSEQQMFFECNKAYHGEDGLFLHARFDTIHQKIKASDIDLEGIHSEGQALTSKDSLLKLWYRLLWIYGERKLSKPSDKLPAISGIASIFAKRLKDQYLAGLWRSDLVVGLSWEGLHCKRVGEYRAPSWSWASVDGTIGCIAEFPYTPLATIIDVKVELKGGNPYGEILEGRIRICAPMRRVYLADNDEKSGGGKSGGRIRLEVRMENIEDEDISGIFVYDEFAKDSSQEAAKILEILRRKDIFALLLLDHVEFREQQLPLKGLIIVEGQGTEEYQRFGTIRLPRRALKDRFEGGQEELTTITLV</sequence>
<reference evidence="2" key="1">
    <citation type="journal article" date="2021" name="Nat. Commun.">
        <title>Genetic determinants of endophytism in the Arabidopsis root mycobiome.</title>
        <authorList>
            <person name="Mesny F."/>
            <person name="Miyauchi S."/>
            <person name="Thiergart T."/>
            <person name="Pickel B."/>
            <person name="Atanasova L."/>
            <person name="Karlsson M."/>
            <person name="Huettel B."/>
            <person name="Barry K.W."/>
            <person name="Haridas S."/>
            <person name="Chen C."/>
            <person name="Bauer D."/>
            <person name="Andreopoulos W."/>
            <person name="Pangilinan J."/>
            <person name="LaButti K."/>
            <person name="Riley R."/>
            <person name="Lipzen A."/>
            <person name="Clum A."/>
            <person name="Drula E."/>
            <person name="Henrissat B."/>
            <person name="Kohler A."/>
            <person name="Grigoriev I.V."/>
            <person name="Martin F.M."/>
            <person name="Hacquard S."/>
        </authorList>
    </citation>
    <scope>NUCLEOTIDE SEQUENCE</scope>
    <source>
        <strain evidence="2">MPI-SDFR-AT-0068</strain>
    </source>
</reference>
<dbReference type="OrthoDB" id="47007at2759"/>
<feature type="domain" description="Heterokaryon incompatibility" evidence="1">
    <location>
        <begin position="210"/>
        <end position="377"/>
    </location>
</feature>
<dbReference type="AlphaFoldDB" id="A0A8K0S3Z3"/>
<keyword evidence="3" id="KW-1185">Reference proteome</keyword>
<protein>
    <submittedName>
        <fullName evidence="2">Heterokaryon incompatibility protein-domain-containing protein</fullName>
    </submittedName>
</protein>
<dbReference type="PANTHER" id="PTHR33112:SF16">
    <property type="entry name" value="HETEROKARYON INCOMPATIBILITY DOMAIN-CONTAINING PROTEIN"/>
    <property type="match status" value="1"/>
</dbReference>
<comment type="caution">
    <text evidence="2">The sequence shown here is derived from an EMBL/GenBank/DDBJ whole genome shotgun (WGS) entry which is preliminary data.</text>
</comment>
<evidence type="ECO:0000313" key="2">
    <source>
        <dbReference type="EMBL" id="KAH7252695.1"/>
    </source>
</evidence>
<evidence type="ECO:0000259" key="1">
    <source>
        <dbReference type="Pfam" id="PF06985"/>
    </source>
</evidence>
<dbReference type="EMBL" id="JAGPXF010000003">
    <property type="protein sequence ID" value="KAH7252695.1"/>
    <property type="molecule type" value="Genomic_DNA"/>
</dbReference>
<organism evidence="2 3">
    <name type="scientific">Fusarium tricinctum</name>
    <dbReference type="NCBI Taxonomy" id="61284"/>
    <lineage>
        <taxon>Eukaryota</taxon>
        <taxon>Fungi</taxon>
        <taxon>Dikarya</taxon>
        <taxon>Ascomycota</taxon>
        <taxon>Pezizomycotina</taxon>
        <taxon>Sordariomycetes</taxon>
        <taxon>Hypocreomycetidae</taxon>
        <taxon>Hypocreales</taxon>
        <taxon>Nectriaceae</taxon>
        <taxon>Fusarium</taxon>
        <taxon>Fusarium tricinctum species complex</taxon>
    </lineage>
</organism>
<gene>
    <name evidence="2" type="ORF">BKA59DRAFT_168334</name>
</gene>
<dbReference type="Pfam" id="PF06985">
    <property type="entry name" value="HET"/>
    <property type="match status" value="1"/>
</dbReference>
<accession>A0A8K0S3Z3</accession>
<evidence type="ECO:0000313" key="3">
    <source>
        <dbReference type="Proteomes" id="UP000813427"/>
    </source>
</evidence>
<name>A0A8K0S3Z3_9HYPO</name>
<dbReference type="InterPro" id="IPR010730">
    <property type="entry name" value="HET"/>
</dbReference>
<dbReference type="Proteomes" id="UP000813427">
    <property type="component" value="Unassembled WGS sequence"/>
</dbReference>
<proteinExistence type="predicted"/>